<dbReference type="Pfam" id="PF13155">
    <property type="entry name" value="Toprim_2"/>
    <property type="match status" value="1"/>
</dbReference>
<evidence type="ECO:0000256" key="2">
    <source>
        <dbReference type="ARBA" id="ARBA00022515"/>
    </source>
</evidence>
<dbReference type="GO" id="GO:0008270">
    <property type="term" value="F:zinc ion binding"/>
    <property type="evidence" value="ECO:0007669"/>
    <property type="project" value="UniProtKB-UniRule"/>
</dbReference>
<dbReference type="InterPro" id="IPR037068">
    <property type="entry name" value="DNA_primase_core_N_sf"/>
</dbReference>
<dbReference type="GO" id="GO:0003677">
    <property type="term" value="F:DNA binding"/>
    <property type="evidence" value="ECO:0007669"/>
    <property type="project" value="UniProtKB-KW"/>
</dbReference>
<organism evidence="16 17">
    <name type="scientific">Stieleria varia</name>
    <dbReference type="NCBI Taxonomy" id="2528005"/>
    <lineage>
        <taxon>Bacteria</taxon>
        <taxon>Pseudomonadati</taxon>
        <taxon>Planctomycetota</taxon>
        <taxon>Planctomycetia</taxon>
        <taxon>Pirellulales</taxon>
        <taxon>Pirellulaceae</taxon>
        <taxon>Stieleria</taxon>
    </lineage>
</organism>
<dbReference type="InterPro" id="IPR050219">
    <property type="entry name" value="DnaG_primase"/>
</dbReference>
<dbReference type="AlphaFoldDB" id="A0A5C6AJT9"/>
<keyword evidence="3 12" id="KW-0808">Transferase</keyword>
<dbReference type="InterPro" id="IPR006171">
    <property type="entry name" value="TOPRIM_dom"/>
</dbReference>
<dbReference type="PROSITE" id="PS50880">
    <property type="entry name" value="TOPRIM"/>
    <property type="match status" value="1"/>
</dbReference>
<keyword evidence="6 12" id="KW-0479">Metal-binding</keyword>
<dbReference type="SMART" id="SM00493">
    <property type="entry name" value="TOPRIM"/>
    <property type="match status" value="1"/>
</dbReference>
<evidence type="ECO:0000259" key="15">
    <source>
        <dbReference type="PROSITE" id="PS50880"/>
    </source>
</evidence>
<comment type="domain">
    <text evidence="12">Contains an N-terminal zinc-binding domain, a central core domain that contains the primase activity, and a C-terminal DnaB-binding domain.</text>
</comment>
<keyword evidence="11 12" id="KW-0804">Transcription</keyword>
<dbReference type="HAMAP" id="MF_00974">
    <property type="entry name" value="DNA_primase_DnaG"/>
    <property type="match status" value="1"/>
</dbReference>
<evidence type="ECO:0000256" key="6">
    <source>
        <dbReference type="ARBA" id="ARBA00022723"/>
    </source>
</evidence>
<evidence type="ECO:0000256" key="4">
    <source>
        <dbReference type="ARBA" id="ARBA00022695"/>
    </source>
</evidence>
<dbReference type="GO" id="GO:0003899">
    <property type="term" value="F:DNA-directed RNA polymerase activity"/>
    <property type="evidence" value="ECO:0007669"/>
    <property type="project" value="UniProtKB-UniRule"/>
</dbReference>
<evidence type="ECO:0000256" key="12">
    <source>
        <dbReference type="HAMAP-Rule" id="MF_00974"/>
    </source>
</evidence>
<keyword evidence="5 12" id="KW-0235">DNA replication</keyword>
<evidence type="ECO:0000256" key="5">
    <source>
        <dbReference type="ARBA" id="ARBA00022705"/>
    </source>
</evidence>
<feature type="domain" description="Toprim" evidence="15">
    <location>
        <begin position="303"/>
        <end position="386"/>
    </location>
</feature>
<evidence type="ECO:0000256" key="8">
    <source>
        <dbReference type="ARBA" id="ARBA00022833"/>
    </source>
</evidence>
<keyword evidence="7 12" id="KW-0863">Zinc-finger</keyword>
<evidence type="ECO:0000256" key="1">
    <source>
        <dbReference type="ARBA" id="ARBA00022478"/>
    </source>
</evidence>
<evidence type="ECO:0000313" key="16">
    <source>
        <dbReference type="EMBL" id="TWT98473.1"/>
    </source>
</evidence>
<comment type="similarity">
    <text evidence="12">Belongs to the DnaG primase family.</text>
</comment>
<dbReference type="EC" id="2.7.7.101" evidence="12"/>
<keyword evidence="1 12" id="KW-0240">DNA-directed RNA polymerase</keyword>
<comment type="subunit">
    <text evidence="12">Monomer. Interacts with DnaB.</text>
</comment>
<comment type="function">
    <text evidence="12">RNA polymerase that catalyzes the synthesis of short RNA molecules used as primers for DNA polymerase during DNA replication.</text>
</comment>
<dbReference type="InterPro" id="IPR036977">
    <property type="entry name" value="DNA_primase_Znf_CHC2"/>
</dbReference>
<dbReference type="Gene3D" id="3.90.580.10">
    <property type="entry name" value="Zinc finger, CHC2-type domain"/>
    <property type="match status" value="1"/>
</dbReference>
<evidence type="ECO:0000256" key="7">
    <source>
        <dbReference type="ARBA" id="ARBA00022771"/>
    </source>
</evidence>
<dbReference type="PANTHER" id="PTHR30313:SF2">
    <property type="entry name" value="DNA PRIMASE"/>
    <property type="match status" value="1"/>
</dbReference>
<dbReference type="Gene3D" id="3.90.980.10">
    <property type="entry name" value="DNA primase, catalytic core, N-terminal domain"/>
    <property type="match status" value="1"/>
</dbReference>
<evidence type="ECO:0000256" key="14">
    <source>
        <dbReference type="SAM" id="MobiDB-lite"/>
    </source>
</evidence>
<dbReference type="InterPro" id="IPR006295">
    <property type="entry name" value="DNA_primase_DnaG"/>
</dbReference>
<feature type="zinc finger region" description="CHC2-type" evidence="12 13">
    <location>
        <begin position="75"/>
        <end position="99"/>
    </location>
</feature>
<comment type="caution">
    <text evidence="16">The sequence shown here is derived from an EMBL/GenBank/DDBJ whole genome shotgun (WGS) entry which is preliminary data.</text>
</comment>
<gene>
    <name evidence="12 16" type="primary">dnaG</name>
    <name evidence="16" type="ORF">Pla52n_49870</name>
</gene>
<keyword evidence="4 12" id="KW-0548">Nucleotidyltransferase</keyword>
<accession>A0A5C6AJT9</accession>
<dbReference type="PANTHER" id="PTHR30313">
    <property type="entry name" value="DNA PRIMASE"/>
    <property type="match status" value="1"/>
</dbReference>
<dbReference type="GO" id="GO:1990077">
    <property type="term" value="C:primosome complex"/>
    <property type="evidence" value="ECO:0007669"/>
    <property type="project" value="UniProtKB-KW"/>
</dbReference>
<feature type="region of interest" description="Disordered" evidence="14">
    <location>
        <begin position="492"/>
        <end position="520"/>
    </location>
</feature>
<dbReference type="CDD" id="cd03364">
    <property type="entry name" value="TOPRIM_DnaG_primases"/>
    <property type="match status" value="1"/>
</dbReference>
<name>A0A5C6AJT9_9BACT</name>
<dbReference type="Pfam" id="PF01807">
    <property type="entry name" value="Zn_ribbon_DnaG"/>
    <property type="match status" value="1"/>
</dbReference>
<keyword evidence="2 12" id="KW-0639">Primosome</keyword>
<keyword evidence="10 12" id="KW-0238">DNA-binding</keyword>
<evidence type="ECO:0000256" key="13">
    <source>
        <dbReference type="PIRSR" id="PIRSR002811-1"/>
    </source>
</evidence>
<dbReference type="SUPFAM" id="SSF56731">
    <property type="entry name" value="DNA primase core"/>
    <property type="match status" value="1"/>
</dbReference>
<reference evidence="16 17" key="1">
    <citation type="submission" date="2019-02" db="EMBL/GenBank/DDBJ databases">
        <title>Deep-cultivation of Planctomycetes and their phenomic and genomic characterization uncovers novel biology.</title>
        <authorList>
            <person name="Wiegand S."/>
            <person name="Jogler M."/>
            <person name="Boedeker C."/>
            <person name="Pinto D."/>
            <person name="Vollmers J."/>
            <person name="Rivas-Marin E."/>
            <person name="Kohn T."/>
            <person name="Peeters S.H."/>
            <person name="Heuer A."/>
            <person name="Rast P."/>
            <person name="Oberbeckmann S."/>
            <person name="Bunk B."/>
            <person name="Jeske O."/>
            <person name="Meyerdierks A."/>
            <person name="Storesund J.E."/>
            <person name="Kallscheuer N."/>
            <person name="Luecker S."/>
            <person name="Lage O.M."/>
            <person name="Pohl T."/>
            <person name="Merkel B.J."/>
            <person name="Hornburger P."/>
            <person name="Mueller R.-W."/>
            <person name="Bruemmer F."/>
            <person name="Labrenz M."/>
            <person name="Spormann A.M."/>
            <person name="Op Den Camp H."/>
            <person name="Overmann J."/>
            <person name="Amann R."/>
            <person name="Jetten M.S.M."/>
            <person name="Mascher T."/>
            <person name="Medema M.H."/>
            <person name="Devos D.P."/>
            <person name="Kaster A.-K."/>
            <person name="Ovreas L."/>
            <person name="Rohde M."/>
            <person name="Galperin M.Y."/>
            <person name="Jogler C."/>
        </authorList>
    </citation>
    <scope>NUCLEOTIDE SEQUENCE [LARGE SCALE GENOMIC DNA]</scope>
    <source>
        <strain evidence="16 17">Pla52n</strain>
    </source>
</reference>
<evidence type="ECO:0000256" key="10">
    <source>
        <dbReference type="ARBA" id="ARBA00023125"/>
    </source>
</evidence>
<keyword evidence="17" id="KW-1185">Reference proteome</keyword>
<dbReference type="NCBIfam" id="TIGR01391">
    <property type="entry name" value="dnaG"/>
    <property type="match status" value="1"/>
</dbReference>
<evidence type="ECO:0000313" key="17">
    <source>
        <dbReference type="Proteomes" id="UP000320176"/>
    </source>
</evidence>
<dbReference type="GO" id="GO:0005737">
    <property type="term" value="C:cytoplasm"/>
    <property type="evidence" value="ECO:0007669"/>
    <property type="project" value="TreeGrafter"/>
</dbReference>
<evidence type="ECO:0000256" key="9">
    <source>
        <dbReference type="ARBA" id="ARBA00022842"/>
    </source>
</evidence>
<keyword evidence="8 12" id="KW-0862">Zinc</keyword>
<dbReference type="GO" id="GO:0000428">
    <property type="term" value="C:DNA-directed RNA polymerase complex"/>
    <property type="evidence" value="ECO:0007669"/>
    <property type="project" value="UniProtKB-KW"/>
</dbReference>
<dbReference type="Proteomes" id="UP000320176">
    <property type="component" value="Unassembled WGS sequence"/>
</dbReference>
<dbReference type="SMART" id="SM00400">
    <property type="entry name" value="ZnF_CHCC"/>
    <property type="match status" value="1"/>
</dbReference>
<dbReference type="PIRSF" id="PIRSF002811">
    <property type="entry name" value="DnaG"/>
    <property type="match status" value="1"/>
</dbReference>
<keyword evidence="9" id="KW-0460">Magnesium</keyword>
<dbReference type="InterPro" id="IPR034151">
    <property type="entry name" value="TOPRIM_DnaG_bac"/>
</dbReference>
<dbReference type="Pfam" id="PF08275">
    <property type="entry name" value="DNAG_N"/>
    <property type="match status" value="1"/>
</dbReference>
<dbReference type="Gene3D" id="3.40.1360.10">
    <property type="match status" value="1"/>
</dbReference>
<dbReference type="EMBL" id="SJPN01000006">
    <property type="protein sequence ID" value="TWT98473.1"/>
    <property type="molecule type" value="Genomic_DNA"/>
</dbReference>
<feature type="compositionally biased region" description="Basic and acidic residues" evidence="14">
    <location>
        <begin position="497"/>
        <end position="514"/>
    </location>
</feature>
<dbReference type="InterPro" id="IPR002694">
    <property type="entry name" value="Znf_CHC2"/>
</dbReference>
<dbReference type="InterPro" id="IPR013264">
    <property type="entry name" value="DNAG_N"/>
</dbReference>
<evidence type="ECO:0000256" key="3">
    <source>
        <dbReference type="ARBA" id="ARBA00022679"/>
    </source>
</evidence>
<comment type="cofactor">
    <cofactor evidence="12 13">
        <name>Zn(2+)</name>
        <dbReference type="ChEBI" id="CHEBI:29105"/>
    </cofactor>
    <text evidence="12 13">Binds 1 zinc ion per monomer.</text>
</comment>
<dbReference type="InterPro" id="IPR030846">
    <property type="entry name" value="DnaG_bac"/>
</dbReference>
<dbReference type="GO" id="GO:0006269">
    <property type="term" value="P:DNA replication, synthesis of primer"/>
    <property type="evidence" value="ECO:0007669"/>
    <property type="project" value="UniProtKB-UniRule"/>
</dbReference>
<dbReference type="SUPFAM" id="SSF57783">
    <property type="entry name" value="Zinc beta-ribbon"/>
    <property type="match status" value="1"/>
</dbReference>
<protein>
    <recommendedName>
        <fullName evidence="12">DNA primase</fullName>
        <ecNumber evidence="12">2.7.7.101</ecNumber>
    </recommendedName>
</protein>
<proteinExistence type="inferred from homology"/>
<sequence>MISPAVWWWNKKRGCVCAPWNVSPDKPRYVSLESPSPTMMDFDLKERVRSAVDIVDVIGSSLSLQPKGRLYVTQCPWHNDQSPSLQVNRERQSWKCWPCDIGGDVFSFVMRRDGVDFFTALKMLAEQAGIEIQAGKQVEAGSAQDKSTLLSAVQLVCDAYFQQLDSPKTDDAKIARDYLAARGVDDENRKRFQIGFAPDSWDFVINLLKQNKFRPEIAHAAGVAFHRKDGSSYDMFRGRLMFPIHDIQGRAISMGGRVIPEIAKRHGENAGGKYINGPETLLFRKSNVLYGMQLAREPIRKGGQALVMEGYTDVVAARQAGIEPVVAVLGTALGAAHVDILKRLTQRVVLVLDGDAAGQKRADEVLELFVQADADLRVLTLPDGSDPADYLQQHGREAFEQLVADAPDCLSHKLAKLTEGVDIATDTHAVMHAIDTMVGVIASAPKMDPVKQDQLLLRLSRTFGTTTEKLEQRVVARRAEIAKQSAARAKFRLQAARSKEQSGHKPKPQTRESADGSFDPNLMLAESADMDGFDFAPSGFAYDDEPTSHVAEVLQQSLSGIDRELFETLIESPDLAAIAVEAIDPDWLSSNTAKMLLSAYQDLDLQGRDLTSQSLLLLLENEFLKNEVTTLLFRIEQRGDKISLTAEERYLAVVARYRLRESEAETSRQIAKLATTVMDEDEELALLKQLFDSEKARQQIN</sequence>
<evidence type="ECO:0000256" key="11">
    <source>
        <dbReference type="ARBA" id="ARBA00023163"/>
    </source>
</evidence>
<comment type="catalytic activity">
    <reaction evidence="12">
        <text>ssDNA + n NTP = ssDNA/pppN(pN)n-1 hybrid + (n-1) diphosphate.</text>
        <dbReference type="EC" id="2.7.7.101"/>
    </reaction>
</comment>